<dbReference type="GO" id="GO:0045727">
    <property type="term" value="P:positive regulation of translation"/>
    <property type="evidence" value="ECO:0007669"/>
    <property type="project" value="TreeGrafter"/>
</dbReference>
<sequence>MMKGDFYVLEYLGWDTTYTEIVSSDRLRPKNSNPPIERSMFHKFEIEVPEEIRE</sequence>
<dbReference type="EMBL" id="VTPC01079427">
    <property type="protein sequence ID" value="KAF2888165.1"/>
    <property type="molecule type" value="Genomic_DNA"/>
</dbReference>
<dbReference type="PANTHER" id="PTHR10603">
    <property type="entry name" value="FRAGILE X MENTAL RETARDATION SYNDROME-RELATED PROTEIN"/>
    <property type="match status" value="1"/>
</dbReference>
<dbReference type="GO" id="GO:0099577">
    <property type="term" value="P:regulation of translation at presynapse, modulating synaptic transmission"/>
    <property type="evidence" value="ECO:0007669"/>
    <property type="project" value="TreeGrafter"/>
</dbReference>
<dbReference type="GO" id="GO:0048513">
    <property type="term" value="P:animal organ development"/>
    <property type="evidence" value="ECO:0007669"/>
    <property type="project" value="TreeGrafter"/>
</dbReference>
<dbReference type="GO" id="GO:0003730">
    <property type="term" value="F:mRNA 3'-UTR binding"/>
    <property type="evidence" value="ECO:0007669"/>
    <property type="project" value="TreeGrafter"/>
</dbReference>
<dbReference type="PANTHER" id="PTHR10603:SF7">
    <property type="entry name" value="FRAGILE X MESSENGER RIBONUCLEOPROTEIN 1 HOMOLOG"/>
    <property type="match status" value="1"/>
</dbReference>
<dbReference type="GO" id="GO:0048170">
    <property type="term" value="P:positive regulation of long-term neuronal synaptic plasticity"/>
    <property type="evidence" value="ECO:0007669"/>
    <property type="project" value="TreeGrafter"/>
</dbReference>
<dbReference type="GO" id="GO:0098793">
    <property type="term" value="C:presynapse"/>
    <property type="evidence" value="ECO:0007669"/>
    <property type="project" value="GOC"/>
</dbReference>
<comment type="caution">
    <text evidence="2">The sequence shown here is derived from an EMBL/GenBank/DDBJ whole genome shotgun (WGS) entry which is preliminary data.</text>
</comment>
<evidence type="ECO:0000259" key="1">
    <source>
        <dbReference type="PROSITE" id="PS51641"/>
    </source>
</evidence>
<dbReference type="GO" id="GO:0043005">
    <property type="term" value="C:neuron projection"/>
    <property type="evidence" value="ECO:0007669"/>
    <property type="project" value="TreeGrafter"/>
</dbReference>
<accession>A0A8K0G1B6</accession>
<reference evidence="2" key="1">
    <citation type="submission" date="2019-08" db="EMBL/GenBank/DDBJ databases">
        <title>The genome of the North American firefly Photinus pyralis.</title>
        <authorList>
            <consortium name="Photinus pyralis genome working group"/>
            <person name="Fallon T.R."/>
            <person name="Sander Lower S.E."/>
            <person name="Weng J.-K."/>
        </authorList>
    </citation>
    <scope>NUCLEOTIDE SEQUENCE</scope>
    <source>
        <strain evidence="2">TRF0915ILg1</strain>
        <tissue evidence="2">Whole body</tissue>
    </source>
</reference>
<dbReference type="InterPro" id="IPR041560">
    <property type="entry name" value="Tudor_FRM1"/>
</dbReference>
<gene>
    <name evidence="2" type="ORF">ILUMI_18008</name>
</gene>
<dbReference type="GO" id="GO:0045182">
    <property type="term" value="F:translation regulator activity"/>
    <property type="evidence" value="ECO:0007669"/>
    <property type="project" value="TreeGrafter"/>
</dbReference>
<evidence type="ECO:0000313" key="2">
    <source>
        <dbReference type="EMBL" id="KAF2888165.1"/>
    </source>
</evidence>
<dbReference type="Gene3D" id="2.30.30.140">
    <property type="match status" value="1"/>
</dbReference>
<dbReference type="GO" id="GO:0010494">
    <property type="term" value="C:cytoplasmic stress granule"/>
    <property type="evidence" value="ECO:0007669"/>
    <property type="project" value="TreeGrafter"/>
</dbReference>
<evidence type="ECO:0000313" key="3">
    <source>
        <dbReference type="Proteomes" id="UP000801492"/>
    </source>
</evidence>
<dbReference type="InterPro" id="IPR040148">
    <property type="entry name" value="FMR1"/>
</dbReference>
<protein>
    <recommendedName>
        <fullName evidence="1">Agenet-like domain-containing protein</fullName>
    </recommendedName>
</protein>
<dbReference type="GO" id="GO:0051028">
    <property type="term" value="P:mRNA transport"/>
    <property type="evidence" value="ECO:0007669"/>
    <property type="project" value="TreeGrafter"/>
</dbReference>
<organism evidence="2 3">
    <name type="scientific">Ignelater luminosus</name>
    <name type="common">Cucubano</name>
    <name type="synonym">Pyrophorus luminosus</name>
    <dbReference type="NCBI Taxonomy" id="2038154"/>
    <lineage>
        <taxon>Eukaryota</taxon>
        <taxon>Metazoa</taxon>
        <taxon>Ecdysozoa</taxon>
        <taxon>Arthropoda</taxon>
        <taxon>Hexapoda</taxon>
        <taxon>Insecta</taxon>
        <taxon>Pterygota</taxon>
        <taxon>Neoptera</taxon>
        <taxon>Endopterygota</taxon>
        <taxon>Coleoptera</taxon>
        <taxon>Polyphaga</taxon>
        <taxon>Elateriformia</taxon>
        <taxon>Elateroidea</taxon>
        <taxon>Elateridae</taxon>
        <taxon>Agrypninae</taxon>
        <taxon>Pyrophorini</taxon>
        <taxon>Ignelater</taxon>
    </lineage>
</organism>
<dbReference type="GO" id="GO:0005634">
    <property type="term" value="C:nucleus"/>
    <property type="evidence" value="ECO:0007669"/>
    <property type="project" value="TreeGrafter"/>
</dbReference>
<dbReference type="OrthoDB" id="424249at2759"/>
<dbReference type="PROSITE" id="PS51641">
    <property type="entry name" value="AGENET_LIKE"/>
    <property type="match status" value="1"/>
</dbReference>
<feature type="domain" description="Agenet-like" evidence="1">
    <location>
        <begin position="1"/>
        <end position="30"/>
    </location>
</feature>
<dbReference type="Proteomes" id="UP000801492">
    <property type="component" value="Unassembled WGS sequence"/>
</dbReference>
<proteinExistence type="predicted"/>
<name>A0A8K0G1B6_IGNLU</name>
<dbReference type="AlphaFoldDB" id="A0A8K0G1B6"/>
<keyword evidence="3" id="KW-1185">Reference proteome</keyword>
<dbReference type="GO" id="GO:0043488">
    <property type="term" value="P:regulation of mRNA stability"/>
    <property type="evidence" value="ECO:0007669"/>
    <property type="project" value="TreeGrafter"/>
</dbReference>